<dbReference type="InterPro" id="IPR050957">
    <property type="entry name" value="BMP_lipoprotein"/>
</dbReference>
<comment type="subcellular location">
    <subcellularLocation>
        <location evidence="1">Cell membrane</location>
        <topology evidence="1">Lipid-anchor</topology>
    </subcellularLocation>
</comment>
<keyword evidence="6" id="KW-0449">Lipoprotein</keyword>
<dbReference type="SUPFAM" id="SSF53822">
    <property type="entry name" value="Periplasmic binding protein-like I"/>
    <property type="match status" value="1"/>
</dbReference>
<dbReference type="PANTHER" id="PTHR34296">
    <property type="entry name" value="TRANSCRIPTIONAL ACTIVATOR PROTEIN MED"/>
    <property type="match status" value="1"/>
</dbReference>
<name>A0A6J6BGJ5_9ZZZZ</name>
<dbReference type="InterPro" id="IPR028082">
    <property type="entry name" value="Peripla_BP_I"/>
</dbReference>
<dbReference type="GO" id="GO:0005886">
    <property type="term" value="C:plasma membrane"/>
    <property type="evidence" value="ECO:0007669"/>
    <property type="project" value="UniProtKB-SubCell"/>
</dbReference>
<dbReference type="Gene3D" id="3.40.50.2300">
    <property type="match status" value="2"/>
</dbReference>
<evidence type="ECO:0000313" key="8">
    <source>
        <dbReference type="EMBL" id="CAB4537935.1"/>
    </source>
</evidence>
<dbReference type="AlphaFoldDB" id="A0A6J6BGJ5"/>
<evidence type="ECO:0000256" key="2">
    <source>
        <dbReference type="ARBA" id="ARBA00008610"/>
    </source>
</evidence>
<evidence type="ECO:0000259" key="7">
    <source>
        <dbReference type="Pfam" id="PF02608"/>
    </source>
</evidence>
<evidence type="ECO:0000256" key="4">
    <source>
        <dbReference type="ARBA" id="ARBA00022729"/>
    </source>
</evidence>
<sequence length="335" mass="35961">MARRALSLILLIALLPLASAPSQATPAKVKIGIVYDVGGRGDKSYDDAAAIGVDAAKKKFGLSDFDVRELVTTGIDFDRENRIEFLVKAKYDLVIAIGPNFDQAMTYMSEKYPESMFAIVGSSGVESINVSCMAFSADQSAFLAGVMAAANSKSGKVGFIGDSSHPANDLTLRNFQAGVKFGSTKTKVIARNATTSAAEEVTAMSGQGVDVIFATWFKNASVVNAISKLAKRKKAIKLIGVRPDQYFLATKEAQKFLIGYVNQRYDSAVYDLFKAAVAGNTITEEVDVNKGVFGRIYNLENKGFELIDMTASQVSKSAVARAKAAILTKKIKLVK</sequence>
<feature type="domain" description="ABC transporter substrate-binding protein PnrA-like" evidence="7">
    <location>
        <begin position="34"/>
        <end position="253"/>
    </location>
</feature>
<dbReference type="EMBL" id="CAEZSJ010000055">
    <property type="protein sequence ID" value="CAB4537935.1"/>
    <property type="molecule type" value="Genomic_DNA"/>
</dbReference>
<dbReference type="Pfam" id="PF02608">
    <property type="entry name" value="Bmp"/>
    <property type="match status" value="1"/>
</dbReference>
<evidence type="ECO:0000256" key="1">
    <source>
        <dbReference type="ARBA" id="ARBA00004193"/>
    </source>
</evidence>
<keyword evidence="3" id="KW-1003">Cell membrane</keyword>
<dbReference type="PANTHER" id="PTHR34296:SF2">
    <property type="entry name" value="ABC TRANSPORTER GUANOSINE-BINDING PROTEIN NUPN"/>
    <property type="match status" value="1"/>
</dbReference>
<accession>A0A6J6BGJ5</accession>
<gene>
    <name evidence="8" type="ORF">UFOPK1425_00409</name>
</gene>
<dbReference type="InterPro" id="IPR003760">
    <property type="entry name" value="PnrA-like"/>
</dbReference>
<comment type="similarity">
    <text evidence="2">Belongs to the BMP lipoprotein family.</text>
</comment>
<evidence type="ECO:0000256" key="5">
    <source>
        <dbReference type="ARBA" id="ARBA00023136"/>
    </source>
</evidence>
<proteinExistence type="inferred from homology"/>
<keyword evidence="5" id="KW-0472">Membrane</keyword>
<evidence type="ECO:0000256" key="6">
    <source>
        <dbReference type="ARBA" id="ARBA00023288"/>
    </source>
</evidence>
<evidence type="ECO:0000256" key="3">
    <source>
        <dbReference type="ARBA" id="ARBA00022475"/>
    </source>
</evidence>
<organism evidence="8">
    <name type="scientific">freshwater metagenome</name>
    <dbReference type="NCBI Taxonomy" id="449393"/>
    <lineage>
        <taxon>unclassified sequences</taxon>
        <taxon>metagenomes</taxon>
        <taxon>ecological metagenomes</taxon>
    </lineage>
</organism>
<keyword evidence="4" id="KW-0732">Signal</keyword>
<protein>
    <submittedName>
        <fullName evidence="8">Unannotated protein</fullName>
    </submittedName>
</protein>
<reference evidence="8" key="1">
    <citation type="submission" date="2020-05" db="EMBL/GenBank/DDBJ databases">
        <authorList>
            <person name="Chiriac C."/>
            <person name="Salcher M."/>
            <person name="Ghai R."/>
            <person name="Kavagutti S V."/>
        </authorList>
    </citation>
    <scope>NUCLEOTIDE SEQUENCE</scope>
</reference>